<comment type="pathway">
    <text evidence="3">Cofactor biosynthesis; Fe-Mo cofactor biosynthesis.</text>
</comment>
<dbReference type="AlphaFoldDB" id="A0A8T8K7Q2"/>
<dbReference type="EMBL" id="CP058560">
    <property type="protein sequence ID" value="QUH23862.1"/>
    <property type="molecule type" value="Genomic_DNA"/>
</dbReference>
<keyword evidence="8" id="KW-0479">Metal-binding</keyword>
<dbReference type="KEGG" id="meme:HYG87_08860"/>
<dbReference type="SUPFAM" id="SSF102114">
    <property type="entry name" value="Radical SAM enzymes"/>
    <property type="match status" value="1"/>
</dbReference>
<dbReference type="PANTHER" id="PTHR43787">
    <property type="entry name" value="FEMO COFACTOR BIOSYNTHESIS PROTEIN NIFB-RELATED"/>
    <property type="match status" value="1"/>
</dbReference>
<evidence type="ECO:0000256" key="14">
    <source>
        <dbReference type="ARBA" id="ARBA00032102"/>
    </source>
</evidence>
<dbReference type="Proteomes" id="UP000681041">
    <property type="component" value="Chromosome"/>
</dbReference>
<dbReference type="PANTHER" id="PTHR43787:SF13">
    <property type="entry name" value="FEMO COFACTOR BIOSYNTHESIS PROTEIN NIFB"/>
    <property type="match status" value="1"/>
</dbReference>
<dbReference type="InterPro" id="IPR013785">
    <property type="entry name" value="Aldolase_TIM"/>
</dbReference>
<evidence type="ECO:0000256" key="4">
    <source>
        <dbReference type="ARBA" id="ARBA00006804"/>
    </source>
</evidence>
<dbReference type="SFLD" id="SFLDG01067">
    <property type="entry name" value="SPASM/twitch_domain_containing"/>
    <property type="match status" value="1"/>
</dbReference>
<dbReference type="GO" id="GO:0046872">
    <property type="term" value="F:metal ion binding"/>
    <property type="evidence" value="ECO:0007669"/>
    <property type="project" value="UniProtKB-KW"/>
</dbReference>
<dbReference type="OrthoDB" id="53113at2157"/>
<dbReference type="InterPro" id="IPR058240">
    <property type="entry name" value="rSAM_sf"/>
</dbReference>
<comment type="cofactor">
    <cofactor evidence="1">
        <name>[4Fe-4S] cluster</name>
        <dbReference type="ChEBI" id="CHEBI:49883"/>
    </cofactor>
</comment>
<keyword evidence="10" id="KW-0411">Iron-sulfur</keyword>
<proteinExistence type="inferred from homology"/>
<comment type="function">
    <text evidence="2">Involved in the biosynthesis of the iron-molybdenum cofactor (FeMo-co or M-cluster) found in the dinitrogenase enzyme of the nitrogenase complex in nitrogen-fixing microorganisms. NifB catalyzes the crucial step of radical SAM-dependent carbide insertion that occurs concomitant with the insertion of a 9th sulfur and the rearrangement/coupling of two [4Fe-4S] clusters into a [8Fe-9S-C] cluster, the precursor to the M-cluster.</text>
</comment>
<evidence type="ECO:0000256" key="3">
    <source>
        <dbReference type="ARBA" id="ARBA00005155"/>
    </source>
</evidence>
<evidence type="ECO:0000256" key="11">
    <source>
        <dbReference type="ARBA" id="ARBA00023231"/>
    </source>
</evidence>
<evidence type="ECO:0000256" key="13">
    <source>
        <dbReference type="ARBA" id="ARBA00030926"/>
    </source>
</evidence>
<feature type="domain" description="Radical SAM core" evidence="15">
    <location>
        <begin position="25"/>
        <end position="265"/>
    </location>
</feature>
<organism evidence="16 17">
    <name type="scientific">Methanobacterium alkalithermotolerans</name>
    <dbReference type="NCBI Taxonomy" id="2731220"/>
    <lineage>
        <taxon>Archaea</taxon>
        <taxon>Methanobacteriati</taxon>
        <taxon>Methanobacteriota</taxon>
        <taxon>Methanomada group</taxon>
        <taxon>Methanobacteria</taxon>
        <taxon>Methanobacteriales</taxon>
        <taxon>Methanobacteriaceae</taxon>
        <taxon>Methanobacterium</taxon>
    </lineage>
</organism>
<evidence type="ECO:0000259" key="15">
    <source>
        <dbReference type="PROSITE" id="PS51918"/>
    </source>
</evidence>
<evidence type="ECO:0000256" key="2">
    <source>
        <dbReference type="ARBA" id="ARBA00003522"/>
    </source>
</evidence>
<gene>
    <name evidence="16" type="ORF">HYG87_08860</name>
</gene>
<evidence type="ECO:0000313" key="16">
    <source>
        <dbReference type="EMBL" id="QUH23862.1"/>
    </source>
</evidence>
<dbReference type="CDD" id="cd01335">
    <property type="entry name" value="Radical_SAM"/>
    <property type="match status" value="1"/>
</dbReference>
<name>A0A8T8K7Q2_9EURY</name>
<dbReference type="InterPro" id="IPR006638">
    <property type="entry name" value="Elp3/MiaA/NifB-like_rSAM"/>
</dbReference>
<evidence type="ECO:0000256" key="10">
    <source>
        <dbReference type="ARBA" id="ARBA00023014"/>
    </source>
</evidence>
<keyword evidence="11" id="KW-0535">Nitrogen fixation</keyword>
<dbReference type="SFLD" id="SFLDS00029">
    <property type="entry name" value="Radical_SAM"/>
    <property type="match status" value="1"/>
</dbReference>
<evidence type="ECO:0000256" key="12">
    <source>
        <dbReference type="ARBA" id="ARBA00023239"/>
    </source>
</evidence>
<evidence type="ECO:0000256" key="6">
    <source>
        <dbReference type="ARBA" id="ARBA00022485"/>
    </source>
</evidence>
<evidence type="ECO:0000256" key="8">
    <source>
        <dbReference type="ARBA" id="ARBA00022723"/>
    </source>
</evidence>
<evidence type="ECO:0000256" key="7">
    <source>
        <dbReference type="ARBA" id="ARBA00022691"/>
    </source>
</evidence>
<dbReference type="PROSITE" id="PS51918">
    <property type="entry name" value="RADICAL_SAM"/>
    <property type="match status" value="1"/>
</dbReference>
<dbReference type="Gene3D" id="3.20.20.70">
    <property type="entry name" value="Aldolase class I"/>
    <property type="match status" value="1"/>
</dbReference>
<dbReference type="RefSeq" id="WP_211532819.1">
    <property type="nucleotide sequence ID" value="NZ_CP058560.1"/>
</dbReference>
<protein>
    <recommendedName>
        <fullName evidence="5">FeMo cofactor biosynthesis protein NifB</fullName>
    </recommendedName>
    <alternativeName>
        <fullName evidence="14">Nitrogenase cofactor maturase NifB</fullName>
    </alternativeName>
    <alternativeName>
        <fullName evidence="13">Radical SAM assemblase NifB</fullName>
    </alternativeName>
</protein>
<dbReference type="SMART" id="SM00729">
    <property type="entry name" value="Elp3"/>
    <property type="match status" value="1"/>
</dbReference>
<dbReference type="Pfam" id="PF04055">
    <property type="entry name" value="Radical_SAM"/>
    <property type="match status" value="1"/>
</dbReference>
<keyword evidence="7" id="KW-0949">S-adenosyl-L-methionine</keyword>
<keyword evidence="17" id="KW-1185">Reference proteome</keyword>
<evidence type="ECO:0000256" key="9">
    <source>
        <dbReference type="ARBA" id="ARBA00023004"/>
    </source>
</evidence>
<keyword evidence="12" id="KW-0456">Lyase</keyword>
<keyword evidence="6" id="KW-0004">4Fe-4S</keyword>
<comment type="similarity">
    <text evidence="4">Belongs to the radical SAM superfamily. NifB family.</text>
</comment>
<evidence type="ECO:0000313" key="17">
    <source>
        <dbReference type="Proteomes" id="UP000681041"/>
    </source>
</evidence>
<dbReference type="InterPro" id="IPR007197">
    <property type="entry name" value="rSAM"/>
</dbReference>
<keyword evidence="9" id="KW-0408">Iron</keyword>
<evidence type="ECO:0000256" key="5">
    <source>
        <dbReference type="ARBA" id="ARBA00021702"/>
    </source>
</evidence>
<sequence>MDEKTKESKFAHITRAHPCFNEKMHDKVGRVHLPLAPRCNIYCNFCTRDINKCEQRPGVASRIMDVDQAVDHVEKVTEDMPISVVGVAGPGDALANEETFEFFKKIHEKFPDLIKCMSTNGLLLKDKAEELARLNISTITVTVNAIDPEIGKEIYSHVVYKDQLYKGEEGFKILSKNQLDGIEKISNLGVIVKVNSVLIPGLNDKHIVDIAREVKKRGASLMNIIPLIPLNKMKDYPKPDCAQISEVRDAVEEIIPVFRACTQCRADAYGIPGKHGEDKHLDMTPASHY</sequence>
<accession>A0A8T8K7Q2</accession>
<evidence type="ECO:0000256" key="1">
    <source>
        <dbReference type="ARBA" id="ARBA00001966"/>
    </source>
</evidence>
<dbReference type="GeneID" id="64820871"/>
<dbReference type="GO" id="GO:0051539">
    <property type="term" value="F:4 iron, 4 sulfur cluster binding"/>
    <property type="evidence" value="ECO:0007669"/>
    <property type="project" value="UniProtKB-KW"/>
</dbReference>
<dbReference type="GO" id="GO:0016829">
    <property type="term" value="F:lyase activity"/>
    <property type="evidence" value="ECO:0007669"/>
    <property type="project" value="UniProtKB-KW"/>
</dbReference>
<reference evidence="16" key="1">
    <citation type="submission" date="2020-07" db="EMBL/GenBank/DDBJ databases">
        <title>Methanobacterium. sp. MethCan genome.</title>
        <authorList>
            <person name="Postec A."/>
            <person name="Quemeneur M."/>
        </authorList>
    </citation>
    <scope>NUCLEOTIDE SEQUENCE</scope>
    <source>
        <strain evidence="16">MethCAN</strain>
    </source>
</reference>